<feature type="compositionally biased region" description="Low complexity" evidence="1">
    <location>
        <begin position="877"/>
        <end position="889"/>
    </location>
</feature>
<feature type="compositionally biased region" description="Polar residues" evidence="1">
    <location>
        <begin position="866"/>
        <end position="876"/>
    </location>
</feature>
<feature type="compositionally biased region" description="Polar residues" evidence="1">
    <location>
        <begin position="591"/>
        <end position="608"/>
    </location>
</feature>
<proteinExistence type="predicted"/>
<evidence type="ECO:0000256" key="1">
    <source>
        <dbReference type="SAM" id="MobiDB-lite"/>
    </source>
</evidence>
<feature type="compositionally biased region" description="Polar residues" evidence="1">
    <location>
        <begin position="654"/>
        <end position="665"/>
    </location>
</feature>
<feature type="region of interest" description="Disordered" evidence="1">
    <location>
        <begin position="1036"/>
        <end position="1060"/>
    </location>
</feature>
<feature type="compositionally biased region" description="Polar residues" evidence="1">
    <location>
        <begin position="158"/>
        <end position="168"/>
    </location>
</feature>
<reference evidence="2" key="1">
    <citation type="submission" date="2023-11" db="EMBL/GenBank/DDBJ databases">
        <authorList>
            <person name="De Vega J J."/>
            <person name="De Vega J J."/>
        </authorList>
    </citation>
    <scope>NUCLEOTIDE SEQUENCE</scope>
</reference>
<dbReference type="EMBL" id="CAVNYO010000110">
    <property type="protein sequence ID" value="CAK5266937.1"/>
    <property type="molecule type" value="Genomic_DNA"/>
</dbReference>
<feature type="region of interest" description="Disordered" evidence="1">
    <location>
        <begin position="650"/>
        <end position="680"/>
    </location>
</feature>
<feature type="compositionally biased region" description="Low complexity" evidence="1">
    <location>
        <begin position="267"/>
        <end position="276"/>
    </location>
</feature>
<gene>
    <name evidence="2" type="ORF">MYCIT1_LOCUS8983</name>
</gene>
<sequence>MPLLGGLFGRNGGSSKSKNAPDVAHPTTHPPSTSQTPSSSGSSPTSPTLEYVSFASDRLPSSPNGRSLAYAGEVPKEKRGIFGRKRSGNLAAASGDLEAPRPNYLSHISTSSDLSPQASSSSVQSLRPPQGVFNQSTRSLPHETARRYPSLSPLAPTISPTKSVASGLTTRSTATSKTSKSAGAKSGKKFSFWGSRKSSPELPPSPSPPDFNLQSFRNARDPSPARPTASAIQPLTAGNLSSLGREYENSDLPLVRPRPPREHRGSDASSSRISVSAFREMQAKRSAAGSPALPDSAGGRTPSPGPGTVRLYALGNASGSRSHQPLPQHQLQPRATPPTAALIQPAPQRLLGHQRRPGQWESDDDEVEEEEEESDEGDGMKTGNGSHLARRQRTITKNTARSDLGHGGGLRAASSLGVNGSTASPPSVDMHAKRLSIEIPPRQVRAPASSTRPSPSPAQKARPLPQSGSSSSSDSDDAPLATLVLPRRAGSSLSIGSNGSTSHLPASPSPNTRGPSPLSTAAVPRPQHQSTLSVASGSGSSTTSRAPVGKAKPLIDINELTAARPVLASQAKTNDGFTGGGMLAGKEKPSASPSPVLTTRSPPVTNETGLMRFPSPPGSPVREKSPTLGVRETTISRPVVRRDMLSERLKAAAVTTSDSESSRPSVPNPPTSFSPARRAMHRRSSSDIILRNVVPDADLNRDLAALLGGGVALVSRMGEEDDPEPQPGPVPEPLEGGEIRPIPIKQRSPAPGFSVTSRPQPLGGILPRASSAYGDLGGVRPRSTSLAATSATLAQNAVDSVTDSSSANSRSRQRSSTMLPLAGTSPSRRTPATEVSRTTLNLANPATESSADSSSSKSGSRKRSSTMLPSTGSTPKSISESSLPASSRSRQGEMMPDSARQRSASSMIPSAVSSASLSSKMPSPTSIGPPTRPFVLPRTSPASSTGGSSSSPVPPTPRDGSEVGSSEKKPKEWSGGASGLLTKRGLANQKRRSVSFDFNEELTNKKGKAVDDDEKRRERRRSEARAAIELGNVINGRGPVLHDEDEEEDRPVMRPGQPQPMMVNPMMMPMGFGTPSPGWPGMPSPSQFMMPPPADPSFMAAHQQAMMYAKQAYQMAVAQQAMAAAAEEWERGSSVGGFNGGGSVYGGGGGPAMMNPWMGMFPSAPRSMYGGGGGGARSDYGGPTSGGGSGWNSSRSVYGETFGPSTERYARPGNSPSQAKPGRDSSYFGGLVPPSSASRQPPRQRTASQPATPSKPSGSVPRRGGQPPSSWKPGM</sequence>
<feature type="compositionally biased region" description="Gly residues" evidence="1">
    <location>
        <begin position="1"/>
        <end position="12"/>
    </location>
</feature>
<feature type="compositionally biased region" description="Acidic residues" evidence="1">
    <location>
        <begin position="361"/>
        <end position="377"/>
    </location>
</feature>
<organism evidence="2 3">
    <name type="scientific">Mycena citricolor</name>
    <dbReference type="NCBI Taxonomy" id="2018698"/>
    <lineage>
        <taxon>Eukaryota</taxon>
        <taxon>Fungi</taxon>
        <taxon>Dikarya</taxon>
        <taxon>Basidiomycota</taxon>
        <taxon>Agaricomycotina</taxon>
        <taxon>Agaricomycetes</taxon>
        <taxon>Agaricomycetidae</taxon>
        <taxon>Agaricales</taxon>
        <taxon>Marasmiineae</taxon>
        <taxon>Mycenaceae</taxon>
        <taxon>Mycena</taxon>
    </lineage>
</organism>
<evidence type="ECO:0000313" key="3">
    <source>
        <dbReference type="Proteomes" id="UP001295794"/>
    </source>
</evidence>
<feature type="compositionally biased region" description="Polar residues" evidence="1">
    <location>
        <begin position="416"/>
        <end position="425"/>
    </location>
</feature>
<feature type="region of interest" description="Disordered" evidence="1">
    <location>
        <begin position="717"/>
        <end position="769"/>
    </location>
</feature>
<feature type="compositionally biased region" description="Low complexity" evidence="1">
    <location>
        <begin position="797"/>
        <end position="817"/>
    </location>
</feature>
<feature type="compositionally biased region" description="Polar residues" evidence="1">
    <location>
        <begin position="1246"/>
        <end position="1257"/>
    </location>
</feature>
<feature type="region of interest" description="Disordered" evidence="1">
    <location>
        <begin position="1"/>
        <end position="550"/>
    </location>
</feature>
<feature type="compositionally biased region" description="Low complexity" evidence="1">
    <location>
        <begin position="490"/>
        <end position="502"/>
    </location>
</feature>
<feature type="compositionally biased region" description="Basic and acidic residues" evidence="1">
    <location>
        <begin position="959"/>
        <end position="972"/>
    </location>
</feature>
<name>A0AAD2JX97_9AGAR</name>
<feature type="region of interest" description="Disordered" evidence="1">
    <location>
        <begin position="797"/>
        <end position="1022"/>
    </location>
</feature>
<feature type="compositionally biased region" description="Low complexity" evidence="1">
    <location>
        <begin position="1233"/>
        <end position="1245"/>
    </location>
</feature>
<feature type="compositionally biased region" description="Low complexity" evidence="1">
    <location>
        <begin position="903"/>
        <end position="926"/>
    </location>
</feature>
<feature type="compositionally biased region" description="Low complexity" evidence="1">
    <location>
        <begin position="323"/>
        <end position="333"/>
    </location>
</feature>
<feature type="region of interest" description="Disordered" evidence="1">
    <location>
        <begin position="1170"/>
        <end position="1275"/>
    </location>
</feature>
<feature type="region of interest" description="Disordered" evidence="1">
    <location>
        <begin position="572"/>
        <end position="628"/>
    </location>
</feature>
<feature type="compositionally biased region" description="Low complexity" evidence="1">
    <location>
        <begin position="26"/>
        <end position="48"/>
    </location>
</feature>
<accession>A0AAD2JX97</accession>
<feature type="compositionally biased region" description="Low complexity" evidence="1">
    <location>
        <begin position="937"/>
        <end position="951"/>
    </location>
</feature>
<feature type="compositionally biased region" description="Low complexity" evidence="1">
    <location>
        <begin position="530"/>
        <end position="544"/>
    </location>
</feature>
<evidence type="ECO:0000313" key="2">
    <source>
        <dbReference type="EMBL" id="CAK5266937.1"/>
    </source>
</evidence>
<feature type="compositionally biased region" description="Polar residues" evidence="1">
    <location>
        <begin position="230"/>
        <end position="242"/>
    </location>
</feature>
<feature type="compositionally biased region" description="Low complexity" evidence="1">
    <location>
        <begin position="169"/>
        <end position="185"/>
    </location>
</feature>
<feature type="compositionally biased region" description="Low complexity" evidence="1">
    <location>
        <begin position="109"/>
        <end position="130"/>
    </location>
</feature>
<dbReference type="Proteomes" id="UP001295794">
    <property type="component" value="Unassembled WGS sequence"/>
</dbReference>
<feature type="compositionally biased region" description="Polar residues" evidence="1">
    <location>
        <begin position="824"/>
        <end position="848"/>
    </location>
</feature>
<dbReference type="AlphaFoldDB" id="A0AAD2JX97"/>
<feature type="compositionally biased region" description="Low complexity" evidence="1">
    <location>
        <begin position="849"/>
        <end position="858"/>
    </location>
</feature>
<keyword evidence="3" id="KW-1185">Reference proteome</keyword>
<feature type="compositionally biased region" description="Basic and acidic residues" evidence="1">
    <location>
        <begin position="1002"/>
        <end position="1022"/>
    </location>
</feature>
<protein>
    <submittedName>
        <fullName evidence="2">Uncharacterized protein</fullName>
    </submittedName>
</protein>
<feature type="compositionally biased region" description="Polar residues" evidence="1">
    <location>
        <begin position="509"/>
        <end position="519"/>
    </location>
</feature>
<comment type="caution">
    <text evidence="2">The sequence shown here is derived from an EMBL/GenBank/DDBJ whole genome shotgun (WGS) entry which is preliminary data.</text>
</comment>